<evidence type="ECO:0000313" key="2">
    <source>
        <dbReference type="EMBL" id="UNS97617.1"/>
    </source>
</evidence>
<dbReference type="InterPro" id="IPR012296">
    <property type="entry name" value="Nuclease_put_TT1808"/>
</dbReference>
<protein>
    <submittedName>
        <fullName evidence="2">Uma2 family endonuclease</fullName>
    </submittedName>
</protein>
<sequence length="198" mass="22934">MAAEAPARATDWEFMSEEGWTFDQAQELDLPFDWELVDGMIVVRGRAMLWHNQVRDELRDALKQARTMPLKVVTESCVMLDKENVRQPDVIVYDPTGLNLFETECVPISNVTLAIEVVSPGSRSQDRVLKPAQYAAAKVPYYWRVELERDNQLAVHEYWLNADTRSYIPRPERPVHRRELTTDLPFPLKIDLAEFLGF</sequence>
<dbReference type="PANTHER" id="PTHR35400:SF3">
    <property type="entry name" value="SLL1072 PROTEIN"/>
    <property type="match status" value="1"/>
</dbReference>
<name>A0ABY3XT40_9ACTN</name>
<dbReference type="Pfam" id="PF05685">
    <property type="entry name" value="Uma2"/>
    <property type="match status" value="1"/>
</dbReference>
<dbReference type="GO" id="GO:0004519">
    <property type="term" value="F:endonuclease activity"/>
    <property type="evidence" value="ECO:0007669"/>
    <property type="project" value="UniProtKB-KW"/>
</dbReference>
<dbReference type="InterPro" id="IPR011335">
    <property type="entry name" value="Restrct_endonuc-II-like"/>
</dbReference>
<keyword evidence="2" id="KW-0540">Nuclease</keyword>
<keyword evidence="2" id="KW-0255">Endonuclease</keyword>
<feature type="domain" description="Putative restriction endonuclease" evidence="1">
    <location>
        <begin position="32"/>
        <end position="150"/>
    </location>
</feature>
<dbReference type="InterPro" id="IPR008538">
    <property type="entry name" value="Uma2"/>
</dbReference>
<dbReference type="Proteomes" id="UP001202244">
    <property type="component" value="Chromosome"/>
</dbReference>
<dbReference type="RefSeq" id="WP_242751745.1">
    <property type="nucleotide sequence ID" value="NZ_CP093846.1"/>
</dbReference>
<evidence type="ECO:0000313" key="3">
    <source>
        <dbReference type="Proteomes" id="UP001202244"/>
    </source>
</evidence>
<dbReference type="PANTHER" id="PTHR35400">
    <property type="entry name" value="SLR1083 PROTEIN"/>
    <property type="match status" value="1"/>
</dbReference>
<dbReference type="EMBL" id="CP093846">
    <property type="protein sequence ID" value="UNS97617.1"/>
    <property type="molecule type" value="Genomic_DNA"/>
</dbReference>
<keyword evidence="3" id="KW-1185">Reference proteome</keyword>
<accession>A0ABY3XT40</accession>
<organism evidence="2 3">
    <name type="scientific">Streptomyces tubbatahanensis</name>
    <dbReference type="NCBI Taxonomy" id="2923272"/>
    <lineage>
        <taxon>Bacteria</taxon>
        <taxon>Bacillati</taxon>
        <taxon>Actinomycetota</taxon>
        <taxon>Actinomycetes</taxon>
        <taxon>Kitasatosporales</taxon>
        <taxon>Streptomycetaceae</taxon>
        <taxon>Streptomyces</taxon>
    </lineage>
</organism>
<dbReference type="Gene3D" id="3.90.1570.10">
    <property type="entry name" value="tt1808, chain A"/>
    <property type="match status" value="1"/>
</dbReference>
<evidence type="ECO:0000259" key="1">
    <source>
        <dbReference type="Pfam" id="PF05685"/>
    </source>
</evidence>
<proteinExistence type="predicted"/>
<keyword evidence="2" id="KW-0378">Hydrolase</keyword>
<dbReference type="CDD" id="cd06260">
    <property type="entry name" value="DUF820-like"/>
    <property type="match status" value="1"/>
</dbReference>
<gene>
    <name evidence="2" type="ORF">MMF93_14810</name>
</gene>
<reference evidence="2 3" key="1">
    <citation type="journal article" date="2023" name="Microbiol. Spectr.">
        <title>Synergy between Genome Mining, Metabolomics, and Bioinformatics Uncovers Antibacterial Chlorinated Carbazole Alkaloids and Their Biosynthetic Gene Cluster from Streptomyces tubbatahanensis sp. nov., a Novel Actinomycete Isolated from Sulu Sea, Philippines.</title>
        <authorList>
            <person name="Tenebro C.P."/>
            <person name="Trono D.J.V.L."/>
            <person name="Balida L.A.P."/>
            <person name="Bayog L.K.A."/>
            <person name="Bruna J.R."/>
            <person name="Sabido E.M."/>
            <person name="Caspe D.P.C."/>
            <person name="de Los Santos E.L.C."/>
            <person name="Saludes J.P."/>
            <person name="Dalisay D.S."/>
        </authorList>
    </citation>
    <scope>NUCLEOTIDE SEQUENCE [LARGE SCALE GENOMIC DNA]</scope>
    <source>
        <strain evidence="2 3">DSD3025</strain>
    </source>
</reference>
<dbReference type="SUPFAM" id="SSF52980">
    <property type="entry name" value="Restriction endonuclease-like"/>
    <property type="match status" value="1"/>
</dbReference>